<evidence type="ECO:0000256" key="1">
    <source>
        <dbReference type="SAM" id="MobiDB-lite"/>
    </source>
</evidence>
<proteinExistence type="predicted"/>
<evidence type="ECO:0000313" key="3">
    <source>
        <dbReference type="EMBL" id="KPL91439.1"/>
    </source>
</evidence>
<name>A0A0P6Z2J0_9CHLR</name>
<dbReference type="PROSITE" id="PS51841">
    <property type="entry name" value="LTD"/>
    <property type="match status" value="1"/>
</dbReference>
<dbReference type="OrthoDB" id="355609at2"/>
<feature type="domain" description="LTD" evidence="2">
    <location>
        <begin position="37"/>
        <end position="156"/>
    </location>
</feature>
<dbReference type="RefSeq" id="WP_054532734.1">
    <property type="nucleotide sequence ID" value="NZ_LGKP01000005.1"/>
</dbReference>
<dbReference type="InterPro" id="IPR036415">
    <property type="entry name" value="Lamin_tail_dom_sf"/>
</dbReference>
<dbReference type="EMBL" id="LGKP01000005">
    <property type="protein sequence ID" value="KPL91439.1"/>
    <property type="molecule type" value="Genomic_DNA"/>
</dbReference>
<dbReference type="Proteomes" id="UP000050277">
    <property type="component" value="Unassembled WGS sequence"/>
</dbReference>
<protein>
    <recommendedName>
        <fullName evidence="2">LTD domain-containing protein</fullName>
    </recommendedName>
</protein>
<reference evidence="3 4" key="1">
    <citation type="submission" date="2015-07" db="EMBL/GenBank/DDBJ databases">
        <title>Whole genome sequence of Herpetosiphon geysericola DSM 7119.</title>
        <authorList>
            <person name="Hemp J."/>
            <person name="Ward L.M."/>
            <person name="Pace L.A."/>
            <person name="Fischer W.W."/>
        </authorList>
    </citation>
    <scope>NUCLEOTIDE SEQUENCE [LARGE SCALE GENOMIC DNA]</scope>
    <source>
        <strain evidence="3 4">DSM 7119</strain>
    </source>
</reference>
<sequence>MRKPTFYRLILLGAISTIMLGAMLIQRTTARATSNQPTLANQPRLSTSLVISEFRTRGLNGAADEFVELYNLSSEPVSIGGWKLNGSSSSGTVSTRATIPANTVLLAGCRYLVVNSSGYSGSTSGNLSYTTGVADDGGVALLDPNNVLIDMVGMSTGSAYKEGTPLAPTTNNLNQSYERKPGGSAGNGIDTDNNQADFSYATGSNPQNTNAACTVFSTPTSTPIVTATATVTPTATLTPTLTATATVTVIPTLTATTTSTPTLTAIPTITPTLTPTATSTATVTLTPSQTATATATNTPTVTLTPSQTATVAATATNTPTVTLTPSQTATATATSTATVTLTPSQTATVAASATLPTPQFKLWLPLVVREK</sequence>
<gene>
    <name evidence="3" type="ORF">SE18_01935</name>
</gene>
<dbReference type="SUPFAM" id="SSF74853">
    <property type="entry name" value="Lamin A/C globular tail domain"/>
    <property type="match status" value="1"/>
</dbReference>
<feature type="compositionally biased region" description="Polar residues" evidence="1">
    <location>
        <begin position="167"/>
        <end position="176"/>
    </location>
</feature>
<evidence type="ECO:0000313" key="4">
    <source>
        <dbReference type="Proteomes" id="UP000050277"/>
    </source>
</evidence>
<accession>A0A0P6Z2J0</accession>
<dbReference type="STRING" id="70996.SE18_01935"/>
<dbReference type="Gene3D" id="2.60.40.1260">
    <property type="entry name" value="Lamin Tail domain"/>
    <property type="match status" value="1"/>
</dbReference>
<feature type="region of interest" description="Disordered" evidence="1">
    <location>
        <begin position="159"/>
        <end position="204"/>
    </location>
</feature>
<organism evidence="3 4">
    <name type="scientific">Herpetosiphon geysericola</name>
    <dbReference type="NCBI Taxonomy" id="70996"/>
    <lineage>
        <taxon>Bacteria</taxon>
        <taxon>Bacillati</taxon>
        <taxon>Chloroflexota</taxon>
        <taxon>Chloroflexia</taxon>
        <taxon>Herpetosiphonales</taxon>
        <taxon>Herpetosiphonaceae</taxon>
        <taxon>Herpetosiphon</taxon>
    </lineage>
</organism>
<evidence type="ECO:0000259" key="2">
    <source>
        <dbReference type="PROSITE" id="PS51841"/>
    </source>
</evidence>
<keyword evidence="4" id="KW-1185">Reference proteome</keyword>
<dbReference type="PATRIC" id="fig|70996.4.peg.1266"/>
<dbReference type="AlphaFoldDB" id="A0A0P6Z2J0"/>
<dbReference type="InterPro" id="IPR001322">
    <property type="entry name" value="Lamin_tail_dom"/>
</dbReference>
<feature type="compositionally biased region" description="Polar residues" evidence="1">
    <location>
        <begin position="190"/>
        <end position="204"/>
    </location>
</feature>
<comment type="caution">
    <text evidence="3">The sequence shown here is derived from an EMBL/GenBank/DDBJ whole genome shotgun (WGS) entry which is preliminary data.</text>
</comment>
<dbReference type="Pfam" id="PF00932">
    <property type="entry name" value="LTD"/>
    <property type="match status" value="1"/>
</dbReference>